<accession>A0A6J4L0R8</accession>
<evidence type="ECO:0000256" key="1">
    <source>
        <dbReference type="SAM" id="MobiDB-lite"/>
    </source>
</evidence>
<gene>
    <name evidence="2" type="ORF">AVDCRST_MAG07-1135</name>
</gene>
<reference evidence="2" key="1">
    <citation type="submission" date="2020-02" db="EMBL/GenBank/DDBJ databases">
        <authorList>
            <person name="Meier V. D."/>
        </authorList>
    </citation>
    <scope>NUCLEOTIDE SEQUENCE</scope>
    <source>
        <strain evidence="2">AVDCRST_MAG07</strain>
    </source>
</reference>
<evidence type="ECO:0000313" key="2">
    <source>
        <dbReference type="EMBL" id="CAA9319351.1"/>
    </source>
</evidence>
<protein>
    <recommendedName>
        <fullName evidence="3">DUF2795 domain-containing protein</fullName>
    </recommendedName>
</protein>
<name>A0A6J4L0R8_9ACTN</name>
<dbReference type="EMBL" id="CADCUB010000053">
    <property type="protein sequence ID" value="CAA9319351.1"/>
    <property type="molecule type" value="Genomic_DNA"/>
</dbReference>
<dbReference type="AlphaFoldDB" id="A0A6J4L0R8"/>
<proteinExistence type="predicted"/>
<evidence type="ECO:0008006" key="3">
    <source>
        <dbReference type="Google" id="ProtNLM"/>
    </source>
</evidence>
<dbReference type="Pfam" id="PF11387">
    <property type="entry name" value="DUF2795"/>
    <property type="match status" value="1"/>
</dbReference>
<sequence length="69" mass="7312">MGFQVTEVQKALKGAEYPMDGEQLAELARSNGADDALVEALRGVREVDGPNTVMQELKSDLGGSTQDSS</sequence>
<dbReference type="InterPro" id="IPR021527">
    <property type="entry name" value="DUF2795"/>
</dbReference>
<feature type="region of interest" description="Disordered" evidence="1">
    <location>
        <begin position="49"/>
        <end position="69"/>
    </location>
</feature>
<organism evidence="2">
    <name type="scientific">uncultured Frankineae bacterium</name>
    <dbReference type="NCBI Taxonomy" id="437475"/>
    <lineage>
        <taxon>Bacteria</taxon>
        <taxon>Bacillati</taxon>
        <taxon>Actinomycetota</taxon>
        <taxon>Actinomycetes</taxon>
        <taxon>Frankiales</taxon>
        <taxon>environmental samples</taxon>
    </lineage>
</organism>